<name>A0A1M4ZGW2_9BACT</name>
<dbReference type="STRING" id="1121884.SAMN02745131_01937"/>
<keyword evidence="2" id="KW-1185">Reference proteome</keyword>
<dbReference type="RefSeq" id="WP_072835141.1">
    <property type="nucleotide sequence ID" value="NZ_FQUU01000007.1"/>
</dbReference>
<protein>
    <recommendedName>
        <fullName evidence="3">Lipocalin-like domain-containing protein</fullName>
    </recommendedName>
</protein>
<accession>A0A1M4ZGW2</accession>
<sequence>MKSSFYMLVAVWFTILTGCSKSGSSDTTSNNNPDPTQSVIGNWTISSYSQRTEDKTSLFKDYTFTFFAGGVLKIAHNAADVNGTWSYIPASVGYYGSGGTSAALNLNAGAMDPLIRLNRTWNISSISTSNISLVNPEPADKEVLVFTRQ</sequence>
<organism evidence="1 2">
    <name type="scientific">Flavisolibacter ginsengisoli DSM 18119</name>
    <dbReference type="NCBI Taxonomy" id="1121884"/>
    <lineage>
        <taxon>Bacteria</taxon>
        <taxon>Pseudomonadati</taxon>
        <taxon>Bacteroidota</taxon>
        <taxon>Chitinophagia</taxon>
        <taxon>Chitinophagales</taxon>
        <taxon>Chitinophagaceae</taxon>
        <taxon>Flavisolibacter</taxon>
    </lineage>
</organism>
<reference evidence="1 2" key="1">
    <citation type="submission" date="2016-11" db="EMBL/GenBank/DDBJ databases">
        <authorList>
            <person name="Jaros S."/>
            <person name="Januszkiewicz K."/>
            <person name="Wedrychowicz H."/>
        </authorList>
    </citation>
    <scope>NUCLEOTIDE SEQUENCE [LARGE SCALE GENOMIC DNA]</scope>
    <source>
        <strain evidence="1 2">DSM 18119</strain>
    </source>
</reference>
<dbReference type="Proteomes" id="UP000184048">
    <property type="component" value="Unassembled WGS sequence"/>
</dbReference>
<evidence type="ECO:0000313" key="2">
    <source>
        <dbReference type="Proteomes" id="UP000184048"/>
    </source>
</evidence>
<evidence type="ECO:0008006" key="3">
    <source>
        <dbReference type="Google" id="ProtNLM"/>
    </source>
</evidence>
<dbReference type="EMBL" id="FQUU01000007">
    <property type="protein sequence ID" value="SHF17215.1"/>
    <property type="molecule type" value="Genomic_DNA"/>
</dbReference>
<proteinExistence type="predicted"/>
<dbReference type="OrthoDB" id="826659at2"/>
<dbReference type="AlphaFoldDB" id="A0A1M4ZGW2"/>
<gene>
    <name evidence="1" type="ORF">SAMN02745131_01937</name>
</gene>
<evidence type="ECO:0000313" key="1">
    <source>
        <dbReference type="EMBL" id="SHF17215.1"/>
    </source>
</evidence>
<dbReference type="PROSITE" id="PS51257">
    <property type="entry name" value="PROKAR_LIPOPROTEIN"/>
    <property type="match status" value="1"/>
</dbReference>